<dbReference type="EMBL" id="MZ443786">
    <property type="protein sequence ID" value="QZE59494.1"/>
    <property type="molecule type" value="Genomic_DNA"/>
</dbReference>
<evidence type="ECO:0000313" key="3">
    <source>
        <dbReference type="Proteomes" id="UP000827974"/>
    </source>
</evidence>
<evidence type="ECO:0000313" key="2">
    <source>
        <dbReference type="EMBL" id="QZE59494.1"/>
    </source>
</evidence>
<evidence type="ECO:0000256" key="1">
    <source>
        <dbReference type="SAM" id="MobiDB-lite"/>
    </source>
</evidence>
<accession>A0AAE7XQS9</accession>
<feature type="compositionally biased region" description="Basic and acidic residues" evidence="1">
    <location>
        <begin position="135"/>
        <end position="146"/>
    </location>
</feature>
<sequence>MSLIKIEGVQSLSAPTKAQKDAAVYMFGSKGHSIVAVLDKFSRAKEVRTAHIDGLLKLMKEGEDDDIVKFVASAAGKKSIAAAKQFAIAKTLAASIKALKLVRVPMKWIEGHSDAAAARITETKEIRARKTAGNKPEKPIKLDNPHAPEAVTIDQTKTNSALSKVYKLPKTAAGYGSALTPQWKAIIAAANTALGGMFVLKWAKSEGGAQIIPTGKGYRSIPNAYLTAAIDENSWFMYAVAPTDKKGAGIEGKMIGNQLTMASIAAFMRDVMAQQNSPVTAAINKMIAGATVFDKEIVHTEANDPTLKAIGDAKRAQDAEGTAKGAINSVTKITSANVSKITRGAQIKIEQQLDSKLSGVLNNAQFREKGTYAALDGYLFEMNAPTSYKDMPNIASYAIIPPQTRTGLSGKNWRVSALAIGRASATAIIDIGPTFSLAKVKSAVRQLASASPVGGSTGTSSPKGVKEQRFLNNLLFNLNANGKDIQIDGDNASIGLFEKNYIDTAPAALNVSFLPQDGYAFVRAPNATNAAKWIAWANKKSSRTLLPEQAASIPHSPTGKSPIALVDELAEVPARKISAKPLQAREEYFNALRTVIQNNLPKREVSATSTGVVIGGGSKLHTLRLDNNAWTLQTGVTGKAKRIGTTFDIVDLLGMLDKGILRPKA</sequence>
<keyword evidence="3" id="KW-1185">Reference proteome</keyword>
<organism evidence="2 3">
    <name type="scientific">Erwinia phage pEa_SNUABM_2</name>
    <dbReference type="NCBI Taxonomy" id="2869547"/>
    <lineage>
        <taxon>Viruses</taxon>
        <taxon>Duplodnaviria</taxon>
        <taxon>Heunggongvirae</taxon>
        <taxon>Uroviricota</taxon>
        <taxon>Caudoviricetes</taxon>
        <taxon>Alexandravirus</taxon>
        <taxon>Alexandravirus SNUABM2</taxon>
    </lineage>
</organism>
<feature type="region of interest" description="Disordered" evidence="1">
    <location>
        <begin position="127"/>
        <end position="147"/>
    </location>
</feature>
<dbReference type="Proteomes" id="UP000827974">
    <property type="component" value="Segment"/>
</dbReference>
<proteinExistence type="predicted"/>
<reference evidence="2 3" key="1">
    <citation type="submission" date="2021-06" db="EMBL/GenBank/DDBJ databases">
        <title>Complete genome sequence of Erwinia phage pEa_SNUABM_2.</title>
        <authorList>
            <person name="Kim S.G."/>
            <person name="Park S.C."/>
        </authorList>
    </citation>
    <scope>NUCLEOTIDE SEQUENCE [LARGE SCALE GENOMIC DNA]</scope>
</reference>
<gene>
    <name evidence="2" type="ORF">pEaSNUABM2_00250</name>
</gene>
<protein>
    <submittedName>
        <fullName evidence="2">Uncharacterized protein</fullName>
    </submittedName>
</protein>
<name>A0AAE7XQS9_9CAUD</name>